<dbReference type="InterPro" id="IPR043128">
    <property type="entry name" value="Rev_trsase/Diguanyl_cyclase"/>
</dbReference>
<keyword evidence="3 4" id="KW-0693">Viral RNA replication</keyword>
<evidence type="ECO:0000313" key="6">
    <source>
        <dbReference type="EMBL" id="QDH86440.1"/>
    </source>
</evidence>
<evidence type="ECO:0000256" key="4">
    <source>
        <dbReference type="RuleBase" id="RU363062"/>
    </source>
</evidence>
<dbReference type="InterPro" id="IPR043502">
    <property type="entry name" value="DNA/RNA_pol_sf"/>
</dbReference>
<organism evidence="6">
    <name type="scientific">Riboviria sp</name>
    <dbReference type="NCBI Taxonomy" id="2585031"/>
    <lineage>
        <taxon>Viruses</taxon>
        <taxon>Riboviria</taxon>
    </lineage>
</organism>
<keyword evidence="2 4" id="KW-0548">Nucleotidyltransferase</keyword>
<dbReference type="InterPro" id="IPR002166">
    <property type="entry name" value="RNA_pol_HCV"/>
</dbReference>
<evidence type="ECO:0000256" key="1">
    <source>
        <dbReference type="ARBA" id="ARBA00022679"/>
    </source>
</evidence>
<evidence type="ECO:0000256" key="2">
    <source>
        <dbReference type="ARBA" id="ARBA00022695"/>
    </source>
</evidence>
<dbReference type="GO" id="GO:0039694">
    <property type="term" value="P:viral RNA genome replication"/>
    <property type="evidence" value="ECO:0007669"/>
    <property type="project" value="InterPro"/>
</dbReference>
<dbReference type="GO" id="GO:0003968">
    <property type="term" value="F:RNA-directed RNA polymerase activity"/>
    <property type="evidence" value="ECO:0007669"/>
    <property type="project" value="UniProtKB-KW"/>
</dbReference>
<dbReference type="InterPro" id="IPR007094">
    <property type="entry name" value="RNA-dir_pol_PSvirus"/>
</dbReference>
<dbReference type="Pfam" id="PF00998">
    <property type="entry name" value="RdRP_3"/>
    <property type="match status" value="1"/>
</dbReference>
<protein>
    <recommendedName>
        <fullName evidence="4">RNA-directed RNA polymerase</fullName>
        <ecNumber evidence="4">2.7.7.48</ecNumber>
    </recommendedName>
</protein>
<keyword evidence="4 6" id="KW-0696">RNA-directed RNA polymerase</keyword>
<accession>A0A514CYJ5</accession>
<dbReference type="GO" id="GO:0003723">
    <property type="term" value="F:RNA binding"/>
    <property type="evidence" value="ECO:0007669"/>
    <property type="project" value="InterPro"/>
</dbReference>
<feature type="domain" description="RdRp catalytic" evidence="5">
    <location>
        <begin position="186"/>
        <end position="300"/>
    </location>
</feature>
<evidence type="ECO:0000256" key="3">
    <source>
        <dbReference type="ARBA" id="ARBA00022953"/>
    </source>
</evidence>
<keyword evidence="4" id="KW-0547">Nucleotide-binding</keyword>
<keyword evidence="1 4" id="KW-0808">Transferase</keyword>
<name>A0A514CYJ5_9VIRU</name>
<dbReference type="GO" id="GO:0000166">
    <property type="term" value="F:nucleotide binding"/>
    <property type="evidence" value="ECO:0007669"/>
    <property type="project" value="UniProtKB-KW"/>
</dbReference>
<gene>
    <name evidence="6" type="ORF">H2RhizoLitter71747_000002</name>
</gene>
<proteinExistence type="predicted"/>
<dbReference type="EC" id="2.7.7.48" evidence="4"/>
<evidence type="ECO:0000259" key="5">
    <source>
        <dbReference type="PROSITE" id="PS50507"/>
    </source>
</evidence>
<sequence>MFTAWTPHPACWVPRVHAVCWHNEVAALVKRTLGPTPTPADPGCPELRVSFGKLVALARRYGGFTWTHLQTAESYSGSLRRRYIDAAKSLEVEGPVHSGDVRLRAFLKAEKRTSWSLAKPRMIFPRSPRYNLDVASRLKPFEHWLWGNLKSVGLSGVPNSRVCAKGLNPRRRANLIARKFRGFADCVVFEVDGKAFEAHVSVLELGLEHSVYRAAFPGDKELSRLLRYQLKMRGVTSCGVRFARSGGRASGDFNTGMGNSLVMLAVVDAVMHSISPLRYDSLVDGDNALIFIERADLQRVVEQFASEALRISGHTMVLERPVDYLEGVRFGQSAPVELSYGWTMVRDWRKVLSQGTSSHIHLREPVFAREFLFGVALCELSLAREVPILGSWAESLRARTESKSTVRLHPHRDYEAMGVRLDTVKCAQYVAPTLVSRLSFERAFGVSPDEQCLIEASLRGGPSLGPFLHAEGDDYVNQDRWGDGAWTW</sequence>
<dbReference type="Gene3D" id="3.30.70.270">
    <property type="match status" value="1"/>
</dbReference>
<dbReference type="PROSITE" id="PS50507">
    <property type="entry name" value="RDRP_SSRNA_POS"/>
    <property type="match status" value="1"/>
</dbReference>
<dbReference type="EMBL" id="MN032677">
    <property type="protein sequence ID" value="QDH86440.1"/>
    <property type="molecule type" value="Genomic_DNA"/>
</dbReference>
<reference evidence="6" key="1">
    <citation type="submission" date="2019-05" db="EMBL/GenBank/DDBJ databases">
        <title>Metatranscriptomic reconstruction reveals RNA viruses with the potential to shape carbon cycling in soil.</title>
        <authorList>
            <person name="Starr E.P."/>
            <person name="Nuccio E."/>
            <person name="Pett-Ridge J."/>
            <person name="Banfield J.F."/>
            <person name="Firestone M.K."/>
        </authorList>
    </citation>
    <scope>NUCLEOTIDE SEQUENCE</scope>
    <source>
        <strain evidence="6">H2_Rhizo_Litter_7_scaffold_1747</strain>
    </source>
</reference>
<dbReference type="SUPFAM" id="SSF56672">
    <property type="entry name" value="DNA/RNA polymerases"/>
    <property type="match status" value="1"/>
</dbReference>
<dbReference type="CDD" id="cd23179">
    <property type="entry name" value="ps_ssRNAv_Tolivirales_RdRp"/>
    <property type="match status" value="1"/>
</dbReference>
<comment type="catalytic activity">
    <reaction evidence="4">
        <text>RNA(n) + a ribonucleoside 5'-triphosphate = RNA(n+1) + diphosphate</text>
        <dbReference type="Rhea" id="RHEA:21248"/>
        <dbReference type="Rhea" id="RHEA-COMP:14527"/>
        <dbReference type="Rhea" id="RHEA-COMP:17342"/>
        <dbReference type="ChEBI" id="CHEBI:33019"/>
        <dbReference type="ChEBI" id="CHEBI:61557"/>
        <dbReference type="ChEBI" id="CHEBI:140395"/>
        <dbReference type="EC" id="2.7.7.48"/>
    </reaction>
</comment>